<accession>A0A9W7AMC5</accession>
<feature type="compositionally biased region" description="Low complexity" evidence="1">
    <location>
        <begin position="61"/>
        <end position="75"/>
    </location>
</feature>
<evidence type="ECO:0000313" key="2">
    <source>
        <dbReference type="EMBL" id="GMH74324.1"/>
    </source>
</evidence>
<comment type="caution">
    <text evidence="2">The sequence shown here is derived from an EMBL/GenBank/DDBJ whole genome shotgun (WGS) entry which is preliminary data.</text>
</comment>
<feature type="compositionally biased region" description="Basic and acidic residues" evidence="1">
    <location>
        <begin position="295"/>
        <end position="307"/>
    </location>
</feature>
<name>A0A9W7AMC5_9STRA</name>
<protein>
    <submittedName>
        <fullName evidence="2">Uncharacterized protein</fullName>
    </submittedName>
</protein>
<proteinExistence type="predicted"/>
<evidence type="ECO:0000256" key="1">
    <source>
        <dbReference type="SAM" id="MobiDB-lite"/>
    </source>
</evidence>
<dbReference type="AlphaFoldDB" id="A0A9W7AMC5"/>
<gene>
    <name evidence="2" type="ORF">TL16_g06432</name>
</gene>
<evidence type="ECO:0000313" key="3">
    <source>
        <dbReference type="Proteomes" id="UP001162640"/>
    </source>
</evidence>
<sequence>MDLNLFLKAIPSLSYVSTGELKGAVATTIAGKGREGDGAGIVICVSIETTNGGVIFFSDSAASSSPTSLTHPTNTATEEDNISTSGSLQIDDSGVHAFSILDLKIDNQLPNPSTTTATKPNPNNNASLQTLQTPNRLSSQTVPSHTTPLTTHNHQQLPNQPQPPIPSSNYPSPESILLLQFSQLSYNFLVTSPPISLTLNNYTSNLPPSLELTFSTFTLRLYEMSETFLTPDSDRSSSMSSSYLRLKKIHDSIYSILASVPIGAEVLTDLRIKLGCDDINSNSASPNSRVGEVGEGEKASRSLSDEL</sequence>
<feature type="compositionally biased region" description="Polar residues" evidence="1">
    <location>
        <begin position="128"/>
        <end position="154"/>
    </location>
</feature>
<dbReference type="Proteomes" id="UP001162640">
    <property type="component" value="Unassembled WGS sequence"/>
</dbReference>
<feature type="region of interest" description="Disordered" evidence="1">
    <location>
        <begin position="282"/>
        <end position="307"/>
    </location>
</feature>
<dbReference type="EMBL" id="BLQM01000195">
    <property type="protein sequence ID" value="GMH74324.1"/>
    <property type="molecule type" value="Genomic_DNA"/>
</dbReference>
<reference evidence="3" key="1">
    <citation type="journal article" date="2023" name="Commun. Biol.">
        <title>Genome analysis of Parmales, the sister group of diatoms, reveals the evolutionary specialization of diatoms from phago-mixotrophs to photoautotrophs.</title>
        <authorList>
            <person name="Ban H."/>
            <person name="Sato S."/>
            <person name="Yoshikawa S."/>
            <person name="Yamada K."/>
            <person name="Nakamura Y."/>
            <person name="Ichinomiya M."/>
            <person name="Sato N."/>
            <person name="Blanc-Mathieu R."/>
            <person name="Endo H."/>
            <person name="Kuwata A."/>
            <person name="Ogata H."/>
        </authorList>
    </citation>
    <scope>NUCLEOTIDE SEQUENCE [LARGE SCALE GENOMIC DNA]</scope>
</reference>
<organism evidence="2 3">
    <name type="scientific">Triparma laevis f. inornata</name>
    <dbReference type="NCBI Taxonomy" id="1714386"/>
    <lineage>
        <taxon>Eukaryota</taxon>
        <taxon>Sar</taxon>
        <taxon>Stramenopiles</taxon>
        <taxon>Ochrophyta</taxon>
        <taxon>Bolidophyceae</taxon>
        <taxon>Parmales</taxon>
        <taxon>Triparmaceae</taxon>
        <taxon>Triparma</taxon>
    </lineage>
</organism>
<feature type="region of interest" description="Disordered" evidence="1">
    <location>
        <begin position="109"/>
        <end position="171"/>
    </location>
</feature>
<feature type="region of interest" description="Disordered" evidence="1">
    <location>
        <begin position="61"/>
        <end position="88"/>
    </location>
</feature>
<feature type="compositionally biased region" description="Low complexity" evidence="1">
    <location>
        <begin position="110"/>
        <end position="127"/>
    </location>
</feature>